<comment type="caution">
    <text evidence="1">The sequence shown here is derived from an EMBL/GenBank/DDBJ whole genome shotgun (WGS) entry which is preliminary data.</text>
</comment>
<dbReference type="EMBL" id="JAYWIO010000006">
    <property type="protein sequence ID" value="KAK7257706.1"/>
    <property type="molecule type" value="Genomic_DNA"/>
</dbReference>
<protein>
    <submittedName>
        <fullName evidence="1">Uncharacterized protein</fullName>
    </submittedName>
</protein>
<accession>A0AAN9EID0</accession>
<proteinExistence type="predicted"/>
<dbReference type="Proteomes" id="UP001372338">
    <property type="component" value="Unassembled WGS sequence"/>
</dbReference>
<gene>
    <name evidence="1" type="ORF">RIF29_31872</name>
</gene>
<keyword evidence="2" id="KW-1185">Reference proteome</keyword>
<evidence type="ECO:0000313" key="1">
    <source>
        <dbReference type="EMBL" id="KAK7257706.1"/>
    </source>
</evidence>
<organism evidence="1 2">
    <name type="scientific">Crotalaria pallida</name>
    <name type="common">Smooth rattlebox</name>
    <name type="synonym">Crotalaria striata</name>
    <dbReference type="NCBI Taxonomy" id="3830"/>
    <lineage>
        <taxon>Eukaryota</taxon>
        <taxon>Viridiplantae</taxon>
        <taxon>Streptophyta</taxon>
        <taxon>Embryophyta</taxon>
        <taxon>Tracheophyta</taxon>
        <taxon>Spermatophyta</taxon>
        <taxon>Magnoliopsida</taxon>
        <taxon>eudicotyledons</taxon>
        <taxon>Gunneridae</taxon>
        <taxon>Pentapetalae</taxon>
        <taxon>rosids</taxon>
        <taxon>fabids</taxon>
        <taxon>Fabales</taxon>
        <taxon>Fabaceae</taxon>
        <taxon>Papilionoideae</taxon>
        <taxon>50 kb inversion clade</taxon>
        <taxon>genistoids sensu lato</taxon>
        <taxon>core genistoids</taxon>
        <taxon>Crotalarieae</taxon>
        <taxon>Crotalaria</taxon>
    </lineage>
</organism>
<reference evidence="1 2" key="1">
    <citation type="submission" date="2024-01" db="EMBL/GenBank/DDBJ databases">
        <title>The genomes of 5 underutilized Papilionoideae crops provide insights into root nodulation and disease resistanc.</title>
        <authorList>
            <person name="Yuan L."/>
        </authorList>
    </citation>
    <scope>NUCLEOTIDE SEQUENCE [LARGE SCALE GENOMIC DNA]</scope>
    <source>
        <strain evidence="1">ZHUSHIDOU_FW_LH</strain>
        <tissue evidence="1">Leaf</tissue>
    </source>
</reference>
<evidence type="ECO:0000313" key="2">
    <source>
        <dbReference type="Proteomes" id="UP001372338"/>
    </source>
</evidence>
<name>A0AAN9EID0_CROPI</name>
<dbReference type="AlphaFoldDB" id="A0AAN9EID0"/>
<sequence length="108" mass="12255">MVCYNSYPISLDKAERYCKLSLGLEAELLEQCSSESEQTTCGVLLQWSGGWTLGQERKCAVNYKQTLQHHLLPYHVSRFSCVLSSLLFSFHCVHTLSSSSSCFFFCLL</sequence>